<dbReference type="InterPro" id="IPR050663">
    <property type="entry name" value="Ankyrin-SOCS_Box"/>
</dbReference>
<feature type="region of interest" description="Disordered" evidence="4">
    <location>
        <begin position="71"/>
        <end position="102"/>
    </location>
</feature>
<evidence type="ECO:0000256" key="2">
    <source>
        <dbReference type="ARBA" id="ARBA00023043"/>
    </source>
</evidence>
<keyword evidence="1" id="KW-0677">Repeat</keyword>
<dbReference type="EMBL" id="JBDFQZ010000008">
    <property type="protein sequence ID" value="KAK9699434.1"/>
    <property type="molecule type" value="Genomic_DNA"/>
</dbReference>
<evidence type="ECO:0008006" key="7">
    <source>
        <dbReference type="Google" id="ProtNLM"/>
    </source>
</evidence>
<dbReference type="SMART" id="SM00248">
    <property type="entry name" value="ANK"/>
    <property type="match status" value="5"/>
</dbReference>
<keyword evidence="6" id="KW-1185">Reference proteome</keyword>
<evidence type="ECO:0000256" key="3">
    <source>
        <dbReference type="PROSITE-ProRule" id="PRU00023"/>
    </source>
</evidence>
<evidence type="ECO:0000313" key="5">
    <source>
        <dbReference type="EMBL" id="KAK9699434.1"/>
    </source>
</evidence>
<dbReference type="Gene3D" id="1.25.40.20">
    <property type="entry name" value="Ankyrin repeat-containing domain"/>
    <property type="match status" value="2"/>
</dbReference>
<sequence length="326" mass="36095">MGSWATSTLPLQHLPLLPSNVSRDSMSDCSCMTFYVKSCKFPRKGILSSCIHRKCSKAILLRAVGRKQNSSRSPVGVWENPDDGSESDYDEDGQEAEESDGVFESDWEEEISPVVGTIGDKQKAIKCEDELAKEIELLLEPEERAILDQNPAPNLEKISTEKWCALHTLALAGQIHFLDQLLESGVSIDSVDKDGRTALHVSVIGKKEAVISHLLRKGANPHVKDKDDVTPLHYAVQVSALQTVKLLIKYNVDVNMPDNEGWTPLHIAMQTRNRDIAKVLLVNGADKDRKNKDGNTPLDLSLAYGKEFKSYDLAKLLKIVPANRGL</sequence>
<reference evidence="5" key="1">
    <citation type="submission" date="2024-03" db="EMBL/GenBank/DDBJ databases">
        <title>WGS assembly of Saponaria officinalis var. Norfolk2.</title>
        <authorList>
            <person name="Jenkins J."/>
            <person name="Shu S."/>
            <person name="Grimwood J."/>
            <person name="Barry K."/>
            <person name="Goodstein D."/>
            <person name="Schmutz J."/>
            <person name="Leebens-Mack J."/>
            <person name="Osbourn A."/>
        </authorList>
    </citation>
    <scope>NUCLEOTIDE SEQUENCE [LARGE SCALE GENOMIC DNA]</scope>
    <source>
        <strain evidence="5">JIC</strain>
    </source>
</reference>
<dbReference type="GO" id="GO:0045944">
    <property type="term" value="P:positive regulation of transcription by RNA polymerase II"/>
    <property type="evidence" value="ECO:0007669"/>
    <property type="project" value="TreeGrafter"/>
</dbReference>
<evidence type="ECO:0000256" key="1">
    <source>
        <dbReference type="ARBA" id="ARBA00022737"/>
    </source>
</evidence>
<name>A0AAW1J8G7_SAPOF</name>
<feature type="repeat" description="ANK" evidence="3">
    <location>
        <begin position="260"/>
        <end position="292"/>
    </location>
</feature>
<dbReference type="PANTHER" id="PTHR24193:SF121">
    <property type="entry name" value="ADA2A-CONTAINING COMPLEX COMPONENT 3, ISOFORM D"/>
    <property type="match status" value="1"/>
</dbReference>
<evidence type="ECO:0000256" key="4">
    <source>
        <dbReference type="SAM" id="MobiDB-lite"/>
    </source>
</evidence>
<feature type="repeat" description="ANK" evidence="3">
    <location>
        <begin position="161"/>
        <end position="193"/>
    </location>
</feature>
<comment type="caution">
    <text evidence="5">The sequence shown here is derived from an EMBL/GenBank/DDBJ whole genome shotgun (WGS) entry which is preliminary data.</text>
</comment>
<dbReference type="PROSITE" id="PS50088">
    <property type="entry name" value="ANK_REPEAT"/>
    <property type="match status" value="4"/>
</dbReference>
<organism evidence="5 6">
    <name type="scientific">Saponaria officinalis</name>
    <name type="common">Common soapwort</name>
    <name type="synonym">Lychnis saponaria</name>
    <dbReference type="NCBI Taxonomy" id="3572"/>
    <lineage>
        <taxon>Eukaryota</taxon>
        <taxon>Viridiplantae</taxon>
        <taxon>Streptophyta</taxon>
        <taxon>Embryophyta</taxon>
        <taxon>Tracheophyta</taxon>
        <taxon>Spermatophyta</taxon>
        <taxon>Magnoliopsida</taxon>
        <taxon>eudicotyledons</taxon>
        <taxon>Gunneridae</taxon>
        <taxon>Pentapetalae</taxon>
        <taxon>Caryophyllales</taxon>
        <taxon>Caryophyllaceae</taxon>
        <taxon>Caryophylleae</taxon>
        <taxon>Saponaria</taxon>
    </lineage>
</organism>
<feature type="repeat" description="ANK" evidence="3">
    <location>
        <begin position="227"/>
        <end position="259"/>
    </location>
</feature>
<protein>
    <recommendedName>
        <fullName evidence="7">Ankyrin repeat domain-containing protein EMB506, chloroplastic</fullName>
    </recommendedName>
</protein>
<feature type="repeat" description="ANK" evidence="3">
    <location>
        <begin position="194"/>
        <end position="226"/>
    </location>
</feature>
<dbReference type="PANTHER" id="PTHR24193">
    <property type="entry name" value="ANKYRIN REPEAT PROTEIN"/>
    <property type="match status" value="1"/>
</dbReference>
<dbReference type="InterPro" id="IPR036770">
    <property type="entry name" value="Ankyrin_rpt-contain_sf"/>
</dbReference>
<gene>
    <name evidence="5" type="ORF">RND81_08G173200</name>
</gene>
<proteinExistence type="predicted"/>
<dbReference type="AlphaFoldDB" id="A0AAW1J8G7"/>
<dbReference type="Pfam" id="PF12796">
    <property type="entry name" value="Ank_2"/>
    <property type="match status" value="1"/>
</dbReference>
<dbReference type="SUPFAM" id="SSF48403">
    <property type="entry name" value="Ankyrin repeat"/>
    <property type="match status" value="1"/>
</dbReference>
<dbReference type="PROSITE" id="PS50297">
    <property type="entry name" value="ANK_REP_REGION"/>
    <property type="match status" value="3"/>
</dbReference>
<dbReference type="Proteomes" id="UP001443914">
    <property type="component" value="Unassembled WGS sequence"/>
</dbReference>
<accession>A0AAW1J8G7</accession>
<keyword evidence="2 3" id="KW-0040">ANK repeat</keyword>
<feature type="compositionally biased region" description="Acidic residues" evidence="4">
    <location>
        <begin position="80"/>
        <end position="102"/>
    </location>
</feature>
<dbReference type="GO" id="GO:0005634">
    <property type="term" value="C:nucleus"/>
    <property type="evidence" value="ECO:0007669"/>
    <property type="project" value="TreeGrafter"/>
</dbReference>
<dbReference type="InterPro" id="IPR002110">
    <property type="entry name" value="Ankyrin_rpt"/>
</dbReference>
<dbReference type="GO" id="GO:0000976">
    <property type="term" value="F:transcription cis-regulatory region binding"/>
    <property type="evidence" value="ECO:0007669"/>
    <property type="project" value="TreeGrafter"/>
</dbReference>
<evidence type="ECO:0000313" key="6">
    <source>
        <dbReference type="Proteomes" id="UP001443914"/>
    </source>
</evidence>